<dbReference type="EC" id="3.1.-.-" evidence="3"/>
<name>A0ABW1ZE35_9BACT</name>
<dbReference type="SUPFAM" id="SSF51556">
    <property type="entry name" value="Metallo-dependent hydrolases"/>
    <property type="match status" value="1"/>
</dbReference>
<dbReference type="Proteomes" id="UP001596391">
    <property type="component" value="Unassembled WGS sequence"/>
</dbReference>
<accession>A0ABW1ZE35</accession>
<dbReference type="Pfam" id="PF01026">
    <property type="entry name" value="TatD_DNase"/>
    <property type="match status" value="1"/>
</dbReference>
<gene>
    <name evidence="3" type="ORF">ACFQBQ_17555</name>
</gene>
<evidence type="ECO:0000256" key="1">
    <source>
        <dbReference type="ARBA" id="ARBA00009275"/>
    </source>
</evidence>
<organism evidence="3 4">
    <name type="scientific">Granulicella cerasi</name>
    <dbReference type="NCBI Taxonomy" id="741063"/>
    <lineage>
        <taxon>Bacteria</taxon>
        <taxon>Pseudomonadati</taxon>
        <taxon>Acidobacteriota</taxon>
        <taxon>Terriglobia</taxon>
        <taxon>Terriglobales</taxon>
        <taxon>Acidobacteriaceae</taxon>
        <taxon>Granulicella</taxon>
    </lineage>
</organism>
<dbReference type="PANTHER" id="PTHR46124:SF2">
    <property type="entry name" value="D-AMINOACYL-TRNA DEACYLASE"/>
    <property type="match status" value="1"/>
</dbReference>
<sequence>MMLIDSHCHLDDYTDLPAILANAKAAGVEEVLAIGIGNGPSEMHVAVDIAHHYANVWASVGVHPQEAHQVNPESLAMLATLASDSRVIAVGEIGLDYYHAENPDVEVQQRAFVDQMAIAARVRKPITIHVRTSELAQPAAKARFEQHGNPDAAWDDLLRLLNEHWKPTGLPGIMHCFSGNMTQAKAAVELGFYLSFAGNVTYAKSAVIQEVAKWVPGDRMLVETDAPFLTPVPLRGKVSQNEPANTLHTARFLAELRSESFEDIAAQTTVNFRVLFPTTA</sequence>
<protein>
    <submittedName>
        <fullName evidence="3">TatD family hydrolase</fullName>
        <ecNumber evidence="3">3.1.-.-</ecNumber>
    </submittedName>
</protein>
<comment type="similarity">
    <text evidence="1">Belongs to the metallo-dependent hydrolases superfamily. TatD-type hydrolase family.</text>
</comment>
<evidence type="ECO:0000256" key="2">
    <source>
        <dbReference type="ARBA" id="ARBA00022801"/>
    </source>
</evidence>
<dbReference type="RefSeq" id="WP_263370752.1">
    <property type="nucleotide sequence ID" value="NZ_JBHSWI010000001.1"/>
</dbReference>
<evidence type="ECO:0000313" key="3">
    <source>
        <dbReference type="EMBL" id="MFC6647344.1"/>
    </source>
</evidence>
<keyword evidence="4" id="KW-1185">Reference proteome</keyword>
<keyword evidence="2 3" id="KW-0378">Hydrolase</keyword>
<dbReference type="InterPro" id="IPR018228">
    <property type="entry name" value="DNase_TatD-rel_CS"/>
</dbReference>
<dbReference type="PANTHER" id="PTHR46124">
    <property type="entry name" value="D-AMINOACYL-TRNA DEACYLASE"/>
    <property type="match status" value="1"/>
</dbReference>
<dbReference type="EMBL" id="JBHSWI010000001">
    <property type="protein sequence ID" value="MFC6647344.1"/>
    <property type="molecule type" value="Genomic_DNA"/>
</dbReference>
<dbReference type="InterPro" id="IPR001130">
    <property type="entry name" value="TatD-like"/>
</dbReference>
<reference evidence="4" key="1">
    <citation type="journal article" date="2019" name="Int. J. Syst. Evol. Microbiol.">
        <title>The Global Catalogue of Microorganisms (GCM) 10K type strain sequencing project: providing services to taxonomists for standard genome sequencing and annotation.</title>
        <authorList>
            <consortium name="The Broad Institute Genomics Platform"/>
            <consortium name="The Broad Institute Genome Sequencing Center for Infectious Disease"/>
            <person name="Wu L."/>
            <person name="Ma J."/>
        </authorList>
    </citation>
    <scope>NUCLEOTIDE SEQUENCE [LARGE SCALE GENOMIC DNA]</scope>
    <source>
        <strain evidence="4">CGMCC 1.16026</strain>
    </source>
</reference>
<dbReference type="PROSITE" id="PS01137">
    <property type="entry name" value="TATD_1"/>
    <property type="match status" value="1"/>
</dbReference>
<evidence type="ECO:0000313" key="4">
    <source>
        <dbReference type="Proteomes" id="UP001596391"/>
    </source>
</evidence>
<comment type="caution">
    <text evidence="3">The sequence shown here is derived from an EMBL/GenBank/DDBJ whole genome shotgun (WGS) entry which is preliminary data.</text>
</comment>
<dbReference type="PIRSF" id="PIRSF005902">
    <property type="entry name" value="DNase_TatD"/>
    <property type="match status" value="1"/>
</dbReference>
<dbReference type="CDD" id="cd01310">
    <property type="entry name" value="TatD_DNAse"/>
    <property type="match status" value="1"/>
</dbReference>
<dbReference type="InterPro" id="IPR032466">
    <property type="entry name" value="Metal_Hydrolase"/>
</dbReference>
<proteinExistence type="inferred from homology"/>
<dbReference type="Gene3D" id="3.20.20.140">
    <property type="entry name" value="Metal-dependent hydrolases"/>
    <property type="match status" value="1"/>
</dbReference>
<dbReference type="GO" id="GO:0016787">
    <property type="term" value="F:hydrolase activity"/>
    <property type="evidence" value="ECO:0007669"/>
    <property type="project" value="UniProtKB-KW"/>
</dbReference>